<accession>A0A3B0XS72</accession>
<dbReference type="InterPro" id="IPR027417">
    <property type="entry name" value="P-loop_NTPase"/>
</dbReference>
<evidence type="ECO:0000259" key="7">
    <source>
        <dbReference type="PROSITE" id="PS50110"/>
    </source>
</evidence>
<dbReference type="Pfam" id="PF00072">
    <property type="entry name" value="Response_reg"/>
    <property type="match status" value="1"/>
</dbReference>
<dbReference type="GO" id="GO:0043565">
    <property type="term" value="F:sequence-specific DNA binding"/>
    <property type="evidence" value="ECO:0007669"/>
    <property type="project" value="InterPro"/>
</dbReference>
<dbReference type="PROSITE" id="PS50110">
    <property type="entry name" value="RESPONSE_REGULATORY"/>
    <property type="match status" value="1"/>
</dbReference>
<dbReference type="SMART" id="SM00382">
    <property type="entry name" value="AAA"/>
    <property type="match status" value="1"/>
</dbReference>
<dbReference type="Gene3D" id="3.40.50.300">
    <property type="entry name" value="P-loop containing nucleotide triphosphate hydrolases"/>
    <property type="match status" value="1"/>
</dbReference>
<dbReference type="PANTHER" id="PTHR32071">
    <property type="entry name" value="TRANSCRIPTIONAL REGULATORY PROTEIN"/>
    <property type="match status" value="1"/>
</dbReference>
<dbReference type="InterPro" id="IPR002078">
    <property type="entry name" value="Sigma_54_int"/>
</dbReference>
<name>A0A3B0XS72_9ZZZZ</name>
<dbReference type="InterPro" id="IPR011006">
    <property type="entry name" value="CheY-like_superfamily"/>
</dbReference>
<dbReference type="Pfam" id="PF02954">
    <property type="entry name" value="HTH_8"/>
    <property type="match status" value="1"/>
</dbReference>
<dbReference type="Pfam" id="PF00158">
    <property type="entry name" value="Sigma54_activat"/>
    <property type="match status" value="1"/>
</dbReference>
<dbReference type="InterPro" id="IPR002197">
    <property type="entry name" value="HTH_Fis"/>
</dbReference>
<dbReference type="FunFam" id="3.40.50.300:FF:000006">
    <property type="entry name" value="DNA-binding transcriptional regulator NtrC"/>
    <property type="match status" value="1"/>
</dbReference>
<reference evidence="8" key="1">
    <citation type="submission" date="2018-06" db="EMBL/GenBank/DDBJ databases">
        <authorList>
            <person name="Zhirakovskaya E."/>
        </authorList>
    </citation>
    <scope>NUCLEOTIDE SEQUENCE</scope>
</reference>
<dbReference type="SMART" id="SM00448">
    <property type="entry name" value="REC"/>
    <property type="match status" value="1"/>
</dbReference>
<keyword evidence="5" id="KW-0804">Transcription</keyword>
<dbReference type="EMBL" id="UOFL01000017">
    <property type="protein sequence ID" value="VAW71275.1"/>
    <property type="molecule type" value="Genomic_DNA"/>
</dbReference>
<organism evidence="8">
    <name type="scientific">hydrothermal vent metagenome</name>
    <dbReference type="NCBI Taxonomy" id="652676"/>
    <lineage>
        <taxon>unclassified sequences</taxon>
        <taxon>metagenomes</taxon>
        <taxon>ecological metagenomes</taxon>
    </lineage>
</organism>
<dbReference type="SUPFAM" id="SSF52540">
    <property type="entry name" value="P-loop containing nucleoside triphosphate hydrolases"/>
    <property type="match status" value="1"/>
</dbReference>
<dbReference type="SUPFAM" id="SSF52172">
    <property type="entry name" value="CheY-like"/>
    <property type="match status" value="1"/>
</dbReference>
<dbReference type="Gene3D" id="1.10.10.60">
    <property type="entry name" value="Homeodomain-like"/>
    <property type="match status" value="1"/>
</dbReference>
<dbReference type="InterPro" id="IPR001789">
    <property type="entry name" value="Sig_transdc_resp-reg_receiver"/>
</dbReference>
<proteinExistence type="predicted"/>
<dbReference type="PROSITE" id="PS00675">
    <property type="entry name" value="SIGMA54_INTERACT_1"/>
    <property type="match status" value="1"/>
</dbReference>
<dbReference type="PANTHER" id="PTHR32071:SF119">
    <property type="entry name" value="SIGMA L-DEPENDENT TRANSCRIPTIONAL REGULATOR YPLP-RELATED"/>
    <property type="match status" value="1"/>
</dbReference>
<keyword evidence="4" id="KW-0805">Transcription regulation</keyword>
<dbReference type="Gene3D" id="1.10.8.60">
    <property type="match status" value="1"/>
</dbReference>
<evidence type="ECO:0000256" key="5">
    <source>
        <dbReference type="ARBA" id="ARBA00023163"/>
    </source>
</evidence>
<dbReference type="AlphaFoldDB" id="A0A3B0XS72"/>
<keyword evidence="2" id="KW-0547">Nucleotide-binding</keyword>
<evidence type="ECO:0000256" key="3">
    <source>
        <dbReference type="ARBA" id="ARBA00022840"/>
    </source>
</evidence>
<gene>
    <name evidence="8" type="ORF">MNBD_GAMMA12-2342</name>
</gene>
<dbReference type="GO" id="GO:0006355">
    <property type="term" value="P:regulation of DNA-templated transcription"/>
    <property type="evidence" value="ECO:0007669"/>
    <property type="project" value="InterPro"/>
</dbReference>
<evidence type="ECO:0000256" key="4">
    <source>
        <dbReference type="ARBA" id="ARBA00023015"/>
    </source>
</evidence>
<dbReference type="InterPro" id="IPR025662">
    <property type="entry name" value="Sigma_54_int_dom_ATP-bd_1"/>
</dbReference>
<dbReference type="CDD" id="cd00009">
    <property type="entry name" value="AAA"/>
    <property type="match status" value="1"/>
</dbReference>
<protein>
    <submittedName>
        <fullName evidence="8">Nitrogen regulation protein NR(I)</fullName>
    </submittedName>
</protein>
<dbReference type="GO" id="GO:0005524">
    <property type="term" value="F:ATP binding"/>
    <property type="evidence" value="ECO:0007669"/>
    <property type="project" value="UniProtKB-KW"/>
</dbReference>
<evidence type="ECO:0000256" key="2">
    <source>
        <dbReference type="ARBA" id="ARBA00022741"/>
    </source>
</evidence>
<dbReference type="InterPro" id="IPR058031">
    <property type="entry name" value="AAA_lid_NorR"/>
</dbReference>
<dbReference type="PROSITE" id="PS00676">
    <property type="entry name" value="SIGMA54_INTERACT_2"/>
    <property type="match status" value="1"/>
</dbReference>
<dbReference type="PROSITE" id="PS50045">
    <property type="entry name" value="SIGMA54_INTERACT_4"/>
    <property type="match status" value="1"/>
</dbReference>
<keyword evidence="3" id="KW-0067">ATP-binding</keyword>
<feature type="domain" description="Response regulatory" evidence="7">
    <location>
        <begin position="8"/>
        <end position="122"/>
    </location>
</feature>
<evidence type="ECO:0000259" key="6">
    <source>
        <dbReference type="PROSITE" id="PS50045"/>
    </source>
</evidence>
<dbReference type="InterPro" id="IPR025943">
    <property type="entry name" value="Sigma_54_int_dom_ATP-bd_2"/>
</dbReference>
<dbReference type="GO" id="GO:0000160">
    <property type="term" value="P:phosphorelay signal transduction system"/>
    <property type="evidence" value="ECO:0007669"/>
    <property type="project" value="InterPro"/>
</dbReference>
<dbReference type="PRINTS" id="PR01590">
    <property type="entry name" value="HTHFIS"/>
</dbReference>
<evidence type="ECO:0000256" key="1">
    <source>
        <dbReference type="ARBA" id="ARBA00022553"/>
    </source>
</evidence>
<dbReference type="Gene3D" id="3.40.50.2300">
    <property type="match status" value="1"/>
</dbReference>
<dbReference type="SUPFAM" id="SSF46689">
    <property type="entry name" value="Homeodomain-like"/>
    <property type="match status" value="1"/>
</dbReference>
<evidence type="ECO:0000313" key="8">
    <source>
        <dbReference type="EMBL" id="VAW71275.1"/>
    </source>
</evidence>
<dbReference type="FunFam" id="3.40.50.2300:FF:000018">
    <property type="entry name" value="DNA-binding transcriptional regulator NtrC"/>
    <property type="match status" value="1"/>
</dbReference>
<sequence length="462" mass="52740">MADTDKIKLLFVDDDPVTASILQRSGENKGYYCQVIQSPLKVVAHIEQQGADMVITDLRMPDMNGFELLTQIRSQWPDIPVVVMTGHSSVENAVQAMKLGAADFIKKPFDFDELDLIIQRNLEAIRLRDENRQLKKQIKRSNNRYGMIGSSNAVKTLFVQMEKIAEASCNVIINGESGTGKELVARALHEYSSRAQQPLIVVDCGALSDTLLETELFGHEKGAFTGAIQRKTGLMEQSSGGTLFLDEISNISDTMQTKLMRAVDSQSITRVGSTESISIDLRIIAASNRDLQLMVEQEEFRHDFYYRLNVVSIDVPPLSARREDIPLLVKYFLKKLSIQYKKYYTGFDAESMVRLINAEWSGNIRQLRNQIERCAILSDDMELYWGGHEVQNPRVNRDEKKRVQFVFEDDQLMTLEQLEYHYIEEVLRTTDGAKTKAANLLGIDKTTLWRKLQRYNKNSENY</sequence>
<keyword evidence="1" id="KW-0597">Phosphoprotein</keyword>
<dbReference type="Pfam" id="PF25601">
    <property type="entry name" value="AAA_lid_14"/>
    <property type="match status" value="1"/>
</dbReference>
<feature type="domain" description="Sigma-54 factor interaction" evidence="6">
    <location>
        <begin position="147"/>
        <end position="376"/>
    </location>
</feature>
<dbReference type="InterPro" id="IPR003593">
    <property type="entry name" value="AAA+_ATPase"/>
</dbReference>
<dbReference type="InterPro" id="IPR009057">
    <property type="entry name" value="Homeodomain-like_sf"/>
</dbReference>